<feature type="domain" description="PA14" evidence="5">
    <location>
        <begin position="106"/>
        <end position="255"/>
    </location>
</feature>
<keyword evidence="3" id="KW-0325">Glycoprotein</keyword>
<dbReference type="NCBIfam" id="TIGR02148">
    <property type="entry name" value="Fibro_Slime"/>
    <property type="match status" value="1"/>
</dbReference>
<keyword evidence="2 4" id="KW-0732">Signal</keyword>
<dbReference type="Pfam" id="PF07691">
    <property type="entry name" value="PA14"/>
    <property type="match status" value="1"/>
</dbReference>
<evidence type="ECO:0000256" key="3">
    <source>
        <dbReference type="ARBA" id="ARBA00023180"/>
    </source>
</evidence>
<dbReference type="InterPro" id="IPR011874">
    <property type="entry name" value="Fibro_Slime"/>
</dbReference>
<dbReference type="InterPro" id="IPR051154">
    <property type="entry name" value="Prespore-cell_inducing_factor"/>
</dbReference>
<evidence type="ECO:0000313" key="6">
    <source>
        <dbReference type="EMBL" id="MDC8832452.1"/>
    </source>
</evidence>
<dbReference type="PANTHER" id="PTHR31137">
    <property type="entry name" value="PROTEIN PSIB-RELATED-RELATED"/>
    <property type="match status" value="1"/>
</dbReference>
<evidence type="ECO:0000256" key="1">
    <source>
        <dbReference type="ARBA" id="ARBA00008709"/>
    </source>
</evidence>
<dbReference type="EMBL" id="JAQQXP010000003">
    <property type="protein sequence ID" value="MDC8832452.1"/>
    <property type="molecule type" value="Genomic_DNA"/>
</dbReference>
<sequence>MAQKMLNPDKRFHLFFEATMKNLTTKAVAATILLAASASSANAAFITFQATIRDFSSAHPDFENNGANGSGLVTGLVADTLGADGKPVYVGGTTMSTQANFDQWYNDVSGVNYTFTKSITATETSTGSGIYTYSNNQYFPLSSSEGFGDQGFGNNYHFTTEIRTLFTYTGFDAGSDFFFSGDDDVWVFINGELVIDLGGIHGTANGDVDIDSLGLTIGEDYTLDIFQAERQTTGSTFSFTTAAQLVSADPVSEPSLFALFFAGLGGLFVARKKRNTA</sequence>
<comment type="caution">
    <text evidence="6">The sequence shown here is derived from an EMBL/GenBank/DDBJ whole genome shotgun (WGS) entry which is preliminary data.</text>
</comment>
<dbReference type="Proteomes" id="UP001218788">
    <property type="component" value="Unassembled WGS sequence"/>
</dbReference>
<dbReference type="RefSeq" id="WP_273642276.1">
    <property type="nucleotide sequence ID" value="NZ_JAQQXP010000003.1"/>
</dbReference>
<name>A0ABT5L5X3_9ALTE</name>
<protein>
    <submittedName>
        <fullName evidence="6">Fibro-slime domain-containing protein</fullName>
    </submittedName>
</protein>
<dbReference type="InterPro" id="IPR011658">
    <property type="entry name" value="PA14_dom"/>
</dbReference>
<dbReference type="InterPro" id="IPR037524">
    <property type="entry name" value="PA14/GLEYA"/>
</dbReference>
<dbReference type="PANTHER" id="PTHR31137:SF5">
    <property type="entry name" value="PROTEIN PSIQ-RELATED"/>
    <property type="match status" value="1"/>
</dbReference>
<reference evidence="6 7" key="1">
    <citation type="submission" date="2022-10" db="EMBL/GenBank/DDBJ databases">
        <title>Alteromonas sp. chi3 Genome sequencing.</title>
        <authorList>
            <person name="Park S."/>
        </authorList>
    </citation>
    <scope>NUCLEOTIDE SEQUENCE [LARGE SCALE GENOMIC DNA]</scope>
    <source>
        <strain evidence="7">chi3</strain>
    </source>
</reference>
<keyword evidence="7" id="KW-1185">Reference proteome</keyword>
<gene>
    <name evidence="6" type="ORF">OIK42_16975</name>
</gene>
<evidence type="ECO:0000256" key="4">
    <source>
        <dbReference type="SAM" id="SignalP"/>
    </source>
</evidence>
<feature type="signal peptide" evidence="4">
    <location>
        <begin position="1"/>
        <end position="43"/>
    </location>
</feature>
<evidence type="ECO:0000313" key="7">
    <source>
        <dbReference type="Proteomes" id="UP001218788"/>
    </source>
</evidence>
<comment type="similarity">
    <text evidence="1">Belongs to the prespore-cell-inducing factor family.</text>
</comment>
<organism evidence="6 7">
    <name type="scientific">Alteromonas gilva</name>
    <dbReference type="NCBI Taxonomy" id="2987522"/>
    <lineage>
        <taxon>Bacteria</taxon>
        <taxon>Pseudomonadati</taxon>
        <taxon>Pseudomonadota</taxon>
        <taxon>Gammaproteobacteria</taxon>
        <taxon>Alteromonadales</taxon>
        <taxon>Alteromonadaceae</taxon>
        <taxon>Alteromonas/Salinimonas group</taxon>
        <taxon>Alteromonas</taxon>
    </lineage>
</organism>
<proteinExistence type="inferred from homology"/>
<feature type="chain" id="PRO_5046429862" evidence="4">
    <location>
        <begin position="44"/>
        <end position="277"/>
    </location>
</feature>
<evidence type="ECO:0000256" key="2">
    <source>
        <dbReference type="ARBA" id="ARBA00022729"/>
    </source>
</evidence>
<evidence type="ECO:0000259" key="5">
    <source>
        <dbReference type="PROSITE" id="PS51820"/>
    </source>
</evidence>
<accession>A0ABT5L5X3</accession>
<dbReference type="InterPro" id="IPR013424">
    <property type="entry name" value="Ice-binding_C"/>
</dbReference>
<dbReference type="NCBIfam" id="TIGR02595">
    <property type="entry name" value="PEP_CTERM"/>
    <property type="match status" value="1"/>
</dbReference>
<dbReference type="PROSITE" id="PS51820">
    <property type="entry name" value="PA14"/>
    <property type="match status" value="1"/>
</dbReference>